<name>A0A9X1YMN1_9BURK</name>
<evidence type="ECO:0000256" key="4">
    <source>
        <dbReference type="ARBA" id="ARBA00022475"/>
    </source>
</evidence>
<feature type="transmembrane region" description="Helical" evidence="8">
    <location>
        <begin position="66"/>
        <end position="85"/>
    </location>
</feature>
<sequence length="309" mass="32405">MTAIVDSFFPLIALIVLGWFLRRRNLLGAGAARELTAFVVWLALPSLLFEGIAGSSWRQLWQPQYVVAYAGAMIATFALVFWWLPKSQPFADRCLDCFGATYANSGFIGIPLSVLLLGKDALIPATIATLLTAVLLFAVGIVMLELGAASHTRPLASMAKAAKAVARNPLVVATVLGGAWSASGWTMPQAPHRLLELLAGAAGPCALVSIGALLAQPAPAGSSAAPLTPIVVAKLVVLPAICALLAIEVFALSPVWATTAVLLNALPTGTGPFMLAEFYGRDVARASRVMFVTTILSLVTVPFCIALLR</sequence>
<feature type="transmembrane region" description="Helical" evidence="8">
    <location>
        <begin position="288"/>
        <end position="308"/>
    </location>
</feature>
<dbReference type="Gene3D" id="1.20.1530.20">
    <property type="match status" value="1"/>
</dbReference>
<comment type="subcellular location">
    <subcellularLocation>
        <location evidence="1">Cell membrane</location>
        <topology evidence="1">Multi-pass membrane protein</topology>
    </subcellularLocation>
</comment>
<comment type="similarity">
    <text evidence="2">Belongs to the auxin efflux carrier (TC 2.A.69) family.</text>
</comment>
<feature type="transmembrane region" description="Helical" evidence="8">
    <location>
        <begin position="165"/>
        <end position="185"/>
    </location>
</feature>
<dbReference type="GO" id="GO:0055085">
    <property type="term" value="P:transmembrane transport"/>
    <property type="evidence" value="ECO:0007669"/>
    <property type="project" value="InterPro"/>
</dbReference>
<evidence type="ECO:0000256" key="8">
    <source>
        <dbReference type="SAM" id="Phobius"/>
    </source>
</evidence>
<reference evidence="9" key="1">
    <citation type="submission" date="2021-11" db="EMBL/GenBank/DDBJ databases">
        <title>BS-T2-15 a new species belonging to the Comamonadaceae family isolated from the soil of a French oak forest.</title>
        <authorList>
            <person name="Mieszkin S."/>
            <person name="Alain K."/>
        </authorList>
    </citation>
    <scope>NUCLEOTIDE SEQUENCE</scope>
    <source>
        <strain evidence="9">BS-T2-15</strain>
    </source>
</reference>
<dbReference type="InterPro" id="IPR038770">
    <property type="entry name" value="Na+/solute_symporter_sf"/>
</dbReference>
<organism evidence="9 10">
    <name type="scientific">Scleromatobacter humisilvae</name>
    <dbReference type="NCBI Taxonomy" id="2897159"/>
    <lineage>
        <taxon>Bacteria</taxon>
        <taxon>Pseudomonadati</taxon>
        <taxon>Pseudomonadota</taxon>
        <taxon>Betaproteobacteria</taxon>
        <taxon>Burkholderiales</taxon>
        <taxon>Sphaerotilaceae</taxon>
        <taxon>Scleromatobacter</taxon>
    </lineage>
</organism>
<evidence type="ECO:0000313" key="9">
    <source>
        <dbReference type="EMBL" id="MCK9687172.1"/>
    </source>
</evidence>
<evidence type="ECO:0000256" key="2">
    <source>
        <dbReference type="ARBA" id="ARBA00010145"/>
    </source>
</evidence>
<protein>
    <submittedName>
        <fullName evidence="9">AEC family transporter</fullName>
    </submittedName>
</protein>
<feature type="transmembrane region" description="Helical" evidence="8">
    <location>
        <begin position="197"/>
        <end position="215"/>
    </location>
</feature>
<feature type="transmembrane region" description="Helical" evidence="8">
    <location>
        <begin position="122"/>
        <end position="144"/>
    </location>
</feature>
<evidence type="ECO:0000256" key="7">
    <source>
        <dbReference type="ARBA" id="ARBA00023136"/>
    </source>
</evidence>
<keyword evidence="10" id="KW-1185">Reference proteome</keyword>
<dbReference type="Proteomes" id="UP001139353">
    <property type="component" value="Unassembled WGS sequence"/>
</dbReference>
<evidence type="ECO:0000313" key="10">
    <source>
        <dbReference type="Proteomes" id="UP001139353"/>
    </source>
</evidence>
<dbReference type="PANTHER" id="PTHR36838:SF3">
    <property type="entry name" value="TRANSPORTER AUXIN EFFLUX CARRIER EC FAMILY"/>
    <property type="match status" value="1"/>
</dbReference>
<dbReference type="RefSeq" id="WP_275683217.1">
    <property type="nucleotide sequence ID" value="NZ_JAJLJH010000004.1"/>
</dbReference>
<keyword evidence="6 8" id="KW-1133">Transmembrane helix</keyword>
<evidence type="ECO:0000256" key="5">
    <source>
        <dbReference type="ARBA" id="ARBA00022692"/>
    </source>
</evidence>
<comment type="caution">
    <text evidence="9">The sequence shown here is derived from an EMBL/GenBank/DDBJ whole genome shotgun (WGS) entry which is preliminary data.</text>
</comment>
<dbReference type="GO" id="GO:0005886">
    <property type="term" value="C:plasma membrane"/>
    <property type="evidence" value="ECO:0007669"/>
    <property type="project" value="UniProtKB-SubCell"/>
</dbReference>
<evidence type="ECO:0000256" key="6">
    <source>
        <dbReference type="ARBA" id="ARBA00022989"/>
    </source>
</evidence>
<proteinExistence type="inferred from homology"/>
<dbReference type="EMBL" id="JAJLJH010000004">
    <property type="protein sequence ID" value="MCK9687172.1"/>
    <property type="molecule type" value="Genomic_DNA"/>
</dbReference>
<dbReference type="InterPro" id="IPR004776">
    <property type="entry name" value="Mem_transp_PIN-like"/>
</dbReference>
<feature type="transmembrane region" description="Helical" evidence="8">
    <location>
        <begin position="227"/>
        <end position="247"/>
    </location>
</feature>
<feature type="transmembrane region" description="Helical" evidence="8">
    <location>
        <begin position="6"/>
        <end position="23"/>
    </location>
</feature>
<evidence type="ECO:0000256" key="3">
    <source>
        <dbReference type="ARBA" id="ARBA00022448"/>
    </source>
</evidence>
<accession>A0A9X1YMN1</accession>
<gene>
    <name evidence="9" type="ORF">LPC04_15795</name>
</gene>
<feature type="transmembrane region" description="Helical" evidence="8">
    <location>
        <begin position="253"/>
        <end position="276"/>
    </location>
</feature>
<evidence type="ECO:0000256" key="1">
    <source>
        <dbReference type="ARBA" id="ARBA00004651"/>
    </source>
</evidence>
<feature type="transmembrane region" description="Helical" evidence="8">
    <location>
        <begin position="97"/>
        <end position="116"/>
    </location>
</feature>
<dbReference type="PANTHER" id="PTHR36838">
    <property type="entry name" value="AUXIN EFFLUX CARRIER FAMILY PROTEIN"/>
    <property type="match status" value="1"/>
</dbReference>
<keyword evidence="5 8" id="KW-0812">Transmembrane</keyword>
<keyword evidence="3" id="KW-0813">Transport</keyword>
<dbReference type="AlphaFoldDB" id="A0A9X1YMN1"/>
<dbReference type="Pfam" id="PF03547">
    <property type="entry name" value="Mem_trans"/>
    <property type="match status" value="1"/>
</dbReference>
<keyword evidence="7 8" id="KW-0472">Membrane</keyword>
<keyword evidence="4" id="KW-1003">Cell membrane</keyword>